<organism evidence="1 2">
    <name type="scientific">Iris pallida</name>
    <name type="common">Sweet iris</name>
    <dbReference type="NCBI Taxonomy" id="29817"/>
    <lineage>
        <taxon>Eukaryota</taxon>
        <taxon>Viridiplantae</taxon>
        <taxon>Streptophyta</taxon>
        <taxon>Embryophyta</taxon>
        <taxon>Tracheophyta</taxon>
        <taxon>Spermatophyta</taxon>
        <taxon>Magnoliopsida</taxon>
        <taxon>Liliopsida</taxon>
        <taxon>Asparagales</taxon>
        <taxon>Iridaceae</taxon>
        <taxon>Iridoideae</taxon>
        <taxon>Irideae</taxon>
        <taxon>Iris</taxon>
    </lineage>
</organism>
<protein>
    <submittedName>
        <fullName evidence="1">Cytochrome b6/f complex subunit VIII (Plastid)</fullName>
    </submittedName>
</protein>
<proteinExistence type="predicted"/>
<accession>A0AAX6ES21</accession>
<name>A0AAX6ES21_IRIPA</name>
<reference evidence="1" key="2">
    <citation type="submission" date="2023-04" db="EMBL/GenBank/DDBJ databases">
        <authorList>
            <person name="Bruccoleri R.E."/>
            <person name="Oakeley E.J."/>
            <person name="Faust A.-M."/>
            <person name="Dessus-Babus S."/>
            <person name="Altorfer M."/>
            <person name="Burckhardt D."/>
            <person name="Oertli M."/>
            <person name="Naumann U."/>
            <person name="Petersen F."/>
            <person name="Wong J."/>
        </authorList>
    </citation>
    <scope>NUCLEOTIDE SEQUENCE</scope>
    <source>
        <strain evidence="1">GSM-AAB239-AS_SAM_17_03QT</strain>
        <tissue evidence="1">Leaf</tissue>
    </source>
</reference>
<sequence length="77" mass="9053">MNQTNSMNTFVKSSYITIGFLVESGSIKYKYNTHTFGNLKGMFLMEQVSIKKRIVRPFCLFWYPSLISKKYKNIPSR</sequence>
<comment type="caution">
    <text evidence="1">The sequence shown here is derived from an EMBL/GenBank/DDBJ whole genome shotgun (WGS) entry which is preliminary data.</text>
</comment>
<dbReference type="AlphaFoldDB" id="A0AAX6ES21"/>
<evidence type="ECO:0000313" key="2">
    <source>
        <dbReference type="Proteomes" id="UP001140949"/>
    </source>
</evidence>
<gene>
    <name evidence="1" type="ORF">M6B38_106015</name>
</gene>
<reference evidence="1" key="1">
    <citation type="journal article" date="2023" name="GigaByte">
        <title>Genome assembly of the bearded iris, Iris pallida Lam.</title>
        <authorList>
            <person name="Bruccoleri R.E."/>
            <person name="Oakeley E.J."/>
            <person name="Faust A.M.E."/>
            <person name="Altorfer M."/>
            <person name="Dessus-Babus S."/>
            <person name="Burckhardt D."/>
            <person name="Oertli M."/>
            <person name="Naumann U."/>
            <person name="Petersen F."/>
            <person name="Wong J."/>
        </authorList>
    </citation>
    <scope>NUCLEOTIDE SEQUENCE</scope>
    <source>
        <strain evidence="1">GSM-AAB239-AS_SAM_17_03QT</strain>
    </source>
</reference>
<dbReference type="EMBL" id="JANAVB010034417">
    <property type="protein sequence ID" value="KAJ6806874.1"/>
    <property type="molecule type" value="Genomic_DNA"/>
</dbReference>
<dbReference type="Proteomes" id="UP001140949">
    <property type="component" value="Unassembled WGS sequence"/>
</dbReference>
<evidence type="ECO:0000313" key="1">
    <source>
        <dbReference type="EMBL" id="KAJ6806874.1"/>
    </source>
</evidence>
<keyword evidence="2" id="KW-1185">Reference proteome</keyword>